<evidence type="ECO:0008006" key="3">
    <source>
        <dbReference type="Google" id="ProtNLM"/>
    </source>
</evidence>
<evidence type="ECO:0000313" key="1">
    <source>
        <dbReference type="EMBL" id="SCF36619.1"/>
    </source>
</evidence>
<organism evidence="1 2">
    <name type="scientific">Micromonospora marina</name>
    <dbReference type="NCBI Taxonomy" id="307120"/>
    <lineage>
        <taxon>Bacteria</taxon>
        <taxon>Bacillati</taxon>
        <taxon>Actinomycetota</taxon>
        <taxon>Actinomycetes</taxon>
        <taxon>Micromonosporales</taxon>
        <taxon>Micromonosporaceae</taxon>
        <taxon>Micromonospora</taxon>
    </lineage>
</organism>
<sequence length="112" mass="11783">MDTDRLGICVDLADPACAWEQPADALAGLRAAGLPVVKIQVSAAVESPDPADPAYAADDLDAALDARLPGAWRVHYHVPLHAPPEPPPRFTVPVLREALAGPRSGPGWRPPT</sequence>
<evidence type="ECO:0000313" key="2">
    <source>
        <dbReference type="Proteomes" id="UP000198551"/>
    </source>
</evidence>
<proteinExistence type="predicted"/>
<name>A0A1C4ZUM0_9ACTN</name>
<dbReference type="AlphaFoldDB" id="A0A1C4ZUM0"/>
<dbReference type="Proteomes" id="UP000198551">
    <property type="component" value="Unassembled WGS sequence"/>
</dbReference>
<accession>A0A1C4ZUM0</accession>
<keyword evidence="2" id="KW-1185">Reference proteome</keyword>
<dbReference type="RefSeq" id="WP_377468592.1">
    <property type="nucleotide sequence ID" value="NZ_FMCV01000020.1"/>
</dbReference>
<dbReference type="EMBL" id="FMCV01000020">
    <property type="protein sequence ID" value="SCF36619.1"/>
    <property type="molecule type" value="Genomic_DNA"/>
</dbReference>
<reference evidence="2" key="1">
    <citation type="submission" date="2016-06" db="EMBL/GenBank/DDBJ databases">
        <authorList>
            <person name="Varghese N."/>
        </authorList>
    </citation>
    <scope>NUCLEOTIDE SEQUENCE [LARGE SCALE GENOMIC DNA]</scope>
    <source>
        <strain evidence="2">DSM 45555</strain>
    </source>
</reference>
<protein>
    <recommendedName>
        <fullName evidence="3">Xylose isomerase-like TIM barrel</fullName>
    </recommendedName>
</protein>
<gene>
    <name evidence="1" type="ORF">GA0070215_120114</name>
</gene>